<dbReference type="PANTHER" id="PTHR10744:SF9">
    <property type="entry name" value="40S RIBOSOMAL PROTEIN S11-RELATED"/>
    <property type="match status" value="1"/>
</dbReference>
<dbReference type="GO" id="GO:0019843">
    <property type="term" value="F:rRNA binding"/>
    <property type="evidence" value="ECO:0007669"/>
    <property type="project" value="UniProtKB-UniRule"/>
</dbReference>
<dbReference type="KEGG" id="iho:Igni_1407"/>
<reference evidence="7 8" key="1">
    <citation type="journal article" date="2008" name="Genome Biol.">
        <title>A genomic analysis of the archaeal system Ignicoccus hospitalis-Nanoarchaeum equitans.</title>
        <authorList>
            <person name="Podar M."/>
            <person name="Anderson I."/>
            <person name="Makarova K.S."/>
            <person name="Elkins J.G."/>
            <person name="Ivanova N."/>
            <person name="Wall M.A."/>
            <person name="Lykidis A."/>
            <person name="Mavromatis K."/>
            <person name="Sun H."/>
            <person name="Hudson M.E."/>
            <person name="Chen W."/>
            <person name="Deciu C."/>
            <person name="Hutchison D."/>
            <person name="Eads J.R."/>
            <person name="Anderson A."/>
            <person name="Fernandes F."/>
            <person name="Szeto E."/>
            <person name="Lapidus A."/>
            <person name="Kyrpides N.C."/>
            <person name="Saier M.H.Jr."/>
            <person name="Richardson P.M."/>
            <person name="Rachel R."/>
            <person name="Huber H."/>
            <person name="Eisen J.A."/>
            <person name="Koonin E.V."/>
            <person name="Keller M."/>
            <person name="Stetter K.O."/>
        </authorList>
    </citation>
    <scope>NUCLEOTIDE SEQUENCE [LARGE SCALE GENOMIC DNA]</scope>
    <source>
        <strain evidence="8">KIN4/I / DSM 18386 / JCM 14125</strain>
    </source>
</reference>
<evidence type="ECO:0000256" key="6">
    <source>
        <dbReference type="HAMAP-Rule" id="MF_01345"/>
    </source>
</evidence>
<keyword evidence="4 6" id="KW-0689">Ribosomal protein</keyword>
<dbReference type="EMBL" id="CP000816">
    <property type="protein sequence ID" value="ABU82583.1"/>
    <property type="molecule type" value="Genomic_DNA"/>
</dbReference>
<dbReference type="Pfam" id="PF00366">
    <property type="entry name" value="Ribosomal_S17"/>
    <property type="match status" value="1"/>
</dbReference>
<sequence length="122" mass="13691">MGAEALSVNFRHVGVRGVKPPIGTCNDPECPWHGHLKVRGTILEGVVVKKKMNKAVVVRHEYLYYNRKYQRYERRKSNIHARLPPCLADEIKEGDVVVIGETRPLAKSISFVVLGKKAGGEE</sequence>
<name>A8ACD1_IGNH4</name>
<keyword evidence="3 6" id="KW-0694">RNA-binding</keyword>
<dbReference type="GO" id="GO:0003735">
    <property type="term" value="F:structural constituent of ribosome"/>
    <property type="evidence" value="ECO:0007669"/>
    <property type="project" value="UniProtKB-UniRule"/>
</dbReference>
<keyword evidence="2 6" id="KW-0699">rRNA-binding</keyword>
<dbReference type="AlphaFoldDB" id="A8ACD1"/>
<evidence type="ECO:0000256" key="4">
    <source>
        <dbReference type="ARBA" id="ARBA00022980"/>
    </source>
</evidence>
<protein>
    <recommendedName>
        <fullName evidence="6">Small ribosomal subunit protein uS17</fullName>
    </recommendedName>
</protein>
<dbReference type="NCBIfam" id="NF006345">
    <property type="entry name" value="PRK08572.1"/>
    <property type="match status" value="1"/>
</dbReference>
<dbReference type="InterPro" id="IPR012340">
    <property type="entry name" value="NA-bd_OB-fold"/>
</dbReference>
<dbReference type="InterPro" id="IPR028333">
    <property type="entry name" value="Ribosomal_uS17_arc/euk"/>
</dbReference>
<accession>A8ACD1</accession>
<proteinExistence type="inferred from homology"/>
<dbReference type="HOGENOM" id="CLU_073626_0_3_2"/>
<dbReference type="GO" id="GO:0022627">
    <property type="term" value="C:cytosolic small ribosomal subunit"/>
    <property type="evidence" value="ECO:0007669"/>
    <property type="project" value="UniProtKB-UniRule"/>
</dbReference>
<dbReference type="Proteomes" id="UP000000262">
    <property type="component" value="Chromosome"/>
</dbReference>
<dbReference type="STRING" id="453591.Igni_1407"/>
<dbReference type="RefSeq" id="WP_012123547.1">
    <property type="nucleotide sequence ID" value="NC_009776.1"/>
</dbReference>
<evidence type="ECO:0000256" key="5">
    <source>
        <dbReference type="ARBA" id="ARBA00023274"/>
    </source>
</evidence>
<dbReference type="GO" id="GO:0006412">
    <property type="term" value="P:translation"/>
    <property type="evidence" value="ECO:0007669"/>
    <property type="project" value="UniProtKB-UniRule"/>
</dbReference>
<gene>
    <name evidence="6" type="primary">rps17</name>
    <name evidence="7" type="ordered locus">Igni_1407</name>
</gene>
<dbReference type="PANTHER" id="PTHR10744">
    <property type="entry name" value="40S RIBOSOMAL PROTEIN S11 FAMILY MEMBER"/>
    <property type="match status" value="1"/>
</dbReference>
<dbReference type="CDD" id="cd00364">
    <property type="entry name" value="Ribosomal_uS17"/>
    <property type="match status" value="1"/>
</dbReference>
<dbReference type="InterPro" id="IPR019978">
    <property type="entry name" value="Ribosomal_uS17_archaeal"/>
</dbReference>
<comment type="similarity">
    <text evidence="1 6">Belongs to the universal ribosomal protein uS17 family.</text>
</comment>
<dbReference type="InterPro" id="IPR000266">
    <property type="entry name" value="Ribosomal_uS17"/>
</dbReference>
<organism evidence="7 8">
    <name type="scientific">Ignicoccus hospitalis (strain KIN4/I / DSM 18386 / JCM 14125)</name>
    <dbReference type="NCBI Taxonomy" id="453591"/>
    <lineage>
        <taxon>Archaea</taxon>
        <taxon>Thermoproteota</taxon>
        <taxon>Thermoprotei</taxon>
        <taxon>Desulfurococcales</taxon>
        <taxon>Desulfurococcaceae</taxon>
        <taxon>Ignicoccus</taxon>
    </lineage>
</organism>
<evidence type="ECO:0000313" key="7">
    <source>
        <dbReference type="EMBL" id="ABU82583.1"/>
    </source>
</evidence>
<comment type="subunit">
    <text evidence="6">Part of the 30S ribosomal subunit.</text>
</comment>
<evidence type="ECO:0000256" key="2">
    <source>
        <dbReference type="ARBA" id="ARBA00022730"/>
    </source>
</evidence>
<evidence type="ECO:0000256" key="1">
    <source>
        <dbReference type="ARBA" id="ARBA00010254"/>
    </source>
</evidence>
<dbReference type="HAMAP" id="MF_01345_A">
    <property type="entry name" value="Ribosomal_uS17_A"/>
    <property type="match status" value="1"/>
</dbReference>
<dbReference type="NCBIfam" id="TIGR03630">
    <property type="entry name" value="uS17_arch"/>
    <property type="match status" value="1"/>
</dbReference>
<dbReference type="eggNOG" id="arCOG04096">
    <property type="taxonomic scope" value="Archaea"/>
</dbReference>
<evidence type="ECO:0000313" key="8">
    <source>
        <dbReference type="Proteomes" id="UP000000262"/>
    </source>
</evidence>
<comment type="function">
    <text evidence="6">One of the primary rRNA binding proteins, it binds specifically to the 5'-end of 16S ribosomal RNA.</text>
</comment>
<dbReference type="GeneID" id="5561813"/>
<keyword evidence="8" id="KW-1185">Reference proteome</keyword>
<evidence type="ECO:0000256" key="3">
    <source>
        <dbReference type="ARBA" id="ARBA00022884"/>
    </source>
</evidence>
<keyword evidence="5 6" id="KW-0687">Ribonucleoprotein</keyword>
<dbReference type="PhylomeDB" id="A8ACD1"/>
<dbReference type="SUPFAM" id="SSF50249">
    <property type="entry name" value="Nucleic acid-binding proteins"/>
    <property type="match status" value="1"/>
</dbReference>
<dbReference type="Gene3D" id="2.40.50.1000">
    <property type="match status" value="1"/>
</dbReference>